<sequence>MKKILIIFLVVGIAIGGRLLYLSQQPSESQTAPPVITVMDILHASDFQAGIKKAVKESNDSALKSWMDKAQHVGSEAGLSDEDLDWLKSEQARDYAVFNAKRALFNEAFEKRFVALEGIEDVKNAYPEAKNLFPKADSLIEKRDKIIYSIAQTLAEGNTPTEQDLADARDVWQQRYADSASDTLTPAGDS</sequence>
<accession>A0A918MUM6</accession>
<dbReference type="Proteomes" id="UP000631300">
    <property type="component" value="Unassembled WGS sequence"/>
</dbReference>
<comment type="caution">
    <text evidence="1">The sequence shown here is derived from an EMBL/GenBank/DDBJ whole genome shotgun (WGS) entry which is preliminary data.</text>
</comment>
<dbReference type="EMBL" id="BMXP01000001">
    <property type="protein sequence ID" value="GGW76437.1"/>
    <property type="molecule type" value="Genomic_DNA"/>
</dbReference>
<reference evidence="1" key="2">
    <citation type="submission" date="2020-09" db="EMBL/GenBank/DDBJ databases">
        <authorList>
            <person name="Sun Q."/>
            <person name="Kim S."/>
        </authorList>
    </citation>
    <scope>NUCLEOTIDE SEQUENCE</scope>
    <source>
        <strain evidence="1">KCTC 22164</strain>
    </source>
</reference>
<dbReference type="AlphaFoldDB" id="A0A918MUM6"/>
<proteinExistence type="predicted"/>
<organism evidence="1 2">
    <name type="scientific">Alteromonas halophila</name>
    <dbReference type="NCBI Taxonomy" id="516698"/>
    <lineage>
        <taxon>Bacteria</taxon>
        <taxon>Pseudomonadati</taxon>
        <taxon>Pseudomonadota</taxon>
        <taxon>Gammaproteobacteria</taxon>
        <taxon>Alteromonadales</taxon>
        <taxon>Alteromonadaceae</taxon>
        <taxon>Alteromonas/Salinimonas group</taxon>
        <taxon>Alteromonas</taxon>
    </lineage>
</organism>
<reference evidence="1" key="1">
    <citation type="journal article" date="2014" name="Int. J. Syst. Evol. Microbiol.">
        <title>Complete genome sequence of Corynebacterium casei LMG S-19264T (=DSM 44701T), isolated from a smear-ripened cheese.</title>
        <authorList>
            <consortium name="US DOE Joint Genome Institute (JGI-PGF)"/>
            <person name="Walter F."/>
            <person name="Albersmeier A."/>
            <person name="Kalinowski J."/>
            <person name="Ruckert C."/>
        </authorList>
    </citation>
    <scope>NUCLEOTIDE SEQUENCE</scope>
    <source>
        <strain evidence="1">KCTC 22164</strain>
    </source>
</reference>
<evidence type="ECO:0000313" key="1">
    <source>
        <dbReference type="EMBL" id="GGW76437.1"/>
    </source>
</evidence>
<evidence type="ECO:0000313" key="2">
    <source>
        <dbReference type="Proteomes" id="UP000631300"/>
    </source>
</evidence>
<protein>
    <submittedName>
        <fullName evidence="1">Uncharacterized protein</fullName>
    </submittedName>
</protein>
<keyword evidence="2" id="KW-1185">Reference proteome</keyword>
<dbReference type="RefSeq" id="WP_189403623.1">
    <property type="nucleotide sequence ID" value="NZ_BMXP01000001.1"/>
</dbReference>
<gene>
    <name evidence="1" type="ORF">GCM10007391_06330</name>
</gene>
<name>A0A918MUM6_9ALTE</name>